<proteinExistence type="predicted"/>
<dbReference type="Pfam" id="PF18660">
    <property type="entry name" value="Tsi6"/>
    <property type="match status" value="1"/>
</dbReference>
<keyword evidence="5" id="KW-1185">Reference proteome</keyword>
<dbReference type="EMBL" id="CP012075">
    <property type="protein sequence ID" value="AKU70485.1"/>
    <property type="molecule type" value="Genomic_DNA"/>
</dbReference>
<dbReference type="InterPro" id="IPR040818">
    <property type="entry name" value="Tsi6"/>
</dbReference>
<sequence length="105" mass="12470">MYKRLSRNATRSYYRSVINRAIEETKELMEMSPQIVMYRSIYNQLLDLRTKVVENHVVISKSELFGRYSLGTIAVKNFDEEHDEYAQRLCDSYSGALDYDRMPEE</sequence>
<protein>
    <recommendedName>
        <fullName evidence="1">Tsi6 domain-containing protein</fullName>
    </recommendedName>
</protein>
<evidence type="ECO:0000313" key="4">
    <source>
        <dbReference type="Proteomes" id="UP000060345"/>
    </source>
</evidence>
<reference evidence="2 4" key="1">
    <citation type="submission" date="2015-07" db="EMBL/GenBank/DDBJ databases">
        <authorList>
            <person name="Noorani M."/>
        </authorList>
    </citation>
    <scope>NUCLEOTIDE SEQUENCE [LARGE SCALE GENOMIC DNA]</scope>
    <source>
        <strain evidence="2 4">W1435</strain>
    </source>
</reference>
<reference evidence="3 5" key="2">
    <citation type="submission" date="2021-03" db="EMBL/GenBank/DDBJ databases">
        <title>Human Oral Microbial Genomes.</title>
        <authorList>
            <person name="Johnston C.D."/>
            <person name="Chen T."/>
            <person name="Dewhirst F.E."/>
        </authorList>
    </citation>
    <scope>NUCLEOTIDE SEQUENCE [LARGE SCALE GENOMIC DNA]</scope>
    <source>
        <strain evidence="3 5">W1435</strain>
    </source>
</reference>
<name>A0A0K1NN52_9BACT</name>
<evidence type="ECO:0000313" key="5">
    <source>
        <dbReference type="Proteomes" id="UP000682005"/>
    </source>
</evidence>
<accession>A0A0K1NN52</accession>
<evidence type="ECO:0000313" key="3">
    <source>
        <dbReference type="EMBL" id="QUB86119.1"/>
    </source>
</evidence>
<evidence type="ECO:0000313" key="2">
    <source>
        <dbReference type="EMBL" id="AKU70485.1"/>
    </source>
</evidence>
<evidence type="ECO:0000259" key="1">
    <source>
        <dbReference type="Pfam" id="PF18660"/>
    </source>
</evidence>
<dbReference type="KEGG" id="pfus:ADJ77_12080"/>
<dbReference type="Proteomes" id="UP000682005">
    <property type="component" value="Chromosome 2"/>
</dbReference>
<gene>
    <name evidence="2" type="ORF">ADJ77_12080</name>
    <name evidence="3" type="ORF">J5A51_02310</name>
</gene>
<dbReference type="AlphaFoldDB" id="A0A0K1NN52"/>
<dbReference type="OrthoDB" id="1076922at2"/>
<dbReference type="EMBL" id="CP072369">
    <property type="protein sequence ID" value="QUB86119.1"/>
    <property type="molecule type" value="Genomic_DNA"/>
</dbReference>
<organism evidence="2 4">
    <name type="scientific">Prevotella fusca JCM 17724</name>
    <dbReference type="NCBI Taxonomy" id="1236517"/>
    <lineage>
        <taxon>Bacteria</taxon>
        <taxon>Pseudomonadati</taxon>
        <taxon>Bacteroidota</taxon>
        <taxon>Bacteroidia</taxon>
        <taxon>Bacteroidales</taxon>
        <taxon>Prevotellaceae</taxon>
        <taxon>Prevotella</taxon>
    </lineage>
</organism>
<dbReference type="STRING" id="1236517.ADJ77_12080"/>
<feature type="domain" description="Tsi6" evidence="1">
    <location>
        <begin position="17"/>
        <end position="93"/>
    </location>
</feature>
<dbReference type="Proteomes" id="UP000060345">
    <property type="component" value="Chromosome 2"/>
</dbReference>
<dbReference type="eggNOG" id="ENOG5033M5G">
    <property type="taxonomic scope" value="Bacteria"/>
</dbReference>
<dbReference type="RefSeq" id="WP_025078604.1">
    <property type="nucleotide sequence ID" value="NZ_BAKO01000019.1"/>
</dbReference>